<dbReference type="InterPro" id="IPR014875">
    <property type="entry name" value="Mor_transcription_activator"/>
</dbReference>
<dbReference type="OrthoDB" id="8906055at2"/>
<comment type="caution">
    <text evidence="3">The sequence shown here is derived from an EMBL/GenBank/DDBJ whole genome shotgun (WGS) entry which is preliminary data.</text>
</comment>
<dbReference type="STRING" id="539.A7P85_03485"/>
<dbReference type="Pfam" id="PF08765">
    <property type="entry name" value="Mor"/>
    <property type="match status" value="1"/>
</dbReference>
<evidence type="ECO:0000313" key="4">
    <source>
        <dbReference type="Proteomes" id="UP000077589"/>
    </source>
</evidence>
<protein>
    <submittedName>
        <fullName evidence="3">DNA-binding protein</fullName>
    </submittedName>
</protein>
<evidence type="ECO:0000313" key="5">
    <source>
        <dbReference type="Proteomes" id="UP000078003"/>
    </source>
</evidence>
<dbReference type="EMBL" id="LXSF01000002">
    <property type="protein sequence ID" value="OAM17417.1"/>
    <property type="molecule type" value="Genomic_DNA"/>
</dbReference>
<feature type="domain" description="Mor transcription activator" evidence="1">
    <location>
        <begin position="5"/>
        <end position="111"/>
    </location>
</feature>
<reference evidence="3" key="2">
    <citation type="submission" date="2016-05" db="EMBL/GenBank/DDBJ databases">
        <authorList>
            <person name="Lavstsen T."/>
            <person name="Jespersen J.S."/>
        </authorList>
    </citation>
    <scope>NUCLEOTIDE SEQUENCE</scope>
    <source>
        <strain evidence="2">NML01-0328</strain>
        <strain evidence="3">NML04-0072</strain>
    </source>
</reference>
<keyword evidence="3" id="KW-0238">DNA-binding</keyword>
<evidence type="ECO:0000313" key="2">
    <source>
        <dbReference type="EMBL" id="OAM17417.1"/>
    </source>
</evidence>
<proteinExistence type="predicted"/>
<dbReference type="PANTHER" id="PTHR37812">
    <property type="entry name" value="MU-LIKE PROPHAGE FLUMU PROTEIN C"/>
    <property type="match status" value="1"/>
</dbReference>
<name>A0A1A9RLC4_EIKCO</name>
<accession>A0A1A9RLC4</accession>
<reference evidence="4 5" key="1">
    <citation type="submission" date="2016-05" db="EMBL/GenBank/DDBJ databases">
        <title>Draft genome of Corynebacterium afermentans subsp. afermentans LCDC 88199T.</title>
        <authorList>
            <person name="Bernier A.-M."/>
            <person name="Bernard K."/>
        </authorList>
    </citation>
    <scope>NUCLEOTIDE SEQUENCE [LARGE SCALE GENOMIC DNA]</scope>
    <source>
        <strain evidence="5">NML01-0328</strain>
        <strain evidence="4">NML04-0072</strain>
    </source>
</reference>
<dbReference type="Gene3D" id="1.10.10.60">
    <property type="entry name" value="Homeodomain-like"/>
    <property type="match status" value="1"/>
</dbReference>
<dbReference type="PANTHER" id="PTHR37812:SF1">
    <property type="entry name" value="MU-LIKE PROPHAGE FLUMU PROTEIN C"/>
    <property type="match status" value="1"/>
</dbReference>
<dbReference type="AlphaFoldDB" id="A0A1A9RLC4"/>
<gene>
    <name evidence="2" type="ORF">A7P85_03485</name>
    <name evidence="3" type="ORF">A7P90_04580</name>
</gene>
<dbReference type="GO" id="GO:0003677">
    <property type="term" value="F:DNA binding"/>
    <property type="evidence" value="ECO:0007669"/>
    <property type="project" value="UniProtKB-KW"/>
</dbReference>
<evidence type="ECO:0000259" key="1">
    <source>
        <dbReference type="Pfam" id="PF08765"/>
    </source>
</evidence>
<dbReference type="RefSeq" id="WP_023888052.1">
    <property type="nucleotide sequence ID" value="NZ_LXSE01000015.1"/>
</dbReference>
<dbReference type="InterPro" id="IPR009057">
    <property type="entry name" value="Homeodomain-like_sf"/>
</dbReference>
<dbReference type="SUPFAM" id="SSF46689">
    <property type="entry name" value="Homeodomain-like"/>
    <property type="match status" value="1"/>
</dbReference>
<dbReference type="Proteomes" id="UP000077589">
    <property type="component" value="Unassembled WGS sequence"/>
</dbReference>
<sequence length="123" mass="13934">MTQARVAELLSDLAAKVGEEVHSAGVADKKQAKTIGNHVAKRMAREWGGQNLYIPHGVLWDIDERDVEIFDKFDGTNQKELAREYGFSEQWIYRIIERVRQAKIDAAQQDLFDEGKGKGSKTD</sequence>
<dbReference type="Proteomes" id="UP000078003">
    <property type="component" value="Unassembled WGS sequence"/>
</dbReference>
<evidence type="ECO:0000313" key="3">
    <source>
        <dbReference type="EMBL" id="OAM20062.1"/>
    </source>
</evidence>
<organism evidence="3 4">
    <name type="scientific">Eikenella corrodens</name>
    <dbReference type="NCBI Taxonomy" id="539"/>
    <lineage>
        <taxon>Bacteria</taxon>
        <taxon>Pseudomonadati</taxon>
        <taxon>Pseudomonadota</taxon>
        <taxon>Betaproteobacteria</taxon>
        <taxon>Neisseriales</taxon>
        <taxon>Neisseriaceae</taxon>
        <taxon>Eikenella</taxon>
    </lineage>
</organism>
<dbReference type="InterPro" id="IPR052411">
    <property type="entry name" value="c-mor_Regulatory_Protein"/>
</dbReference>
<dbReference type="EMBL" id="LXSG01000026">
    <property type="protein sequence ID" value="OAM20062.1"/>
    <property type="molecule type" value="Genomic_DNA"/>
</dbReference>